<gene>
    <name evidence="1" type="ORF">NE863_28150</name>
</gene>
<dbReference type="AlphaFoldDB" id="A0A9Q8YHW6"/>
<evidence type="ECO:0000313" key="2">
    <source>
        <dbReference type="Proteomes" id="UP001055460"/>
    </source>
</evidence>
<evidence type="ECO:0000313" key="1">
    <source>
        <dbReference type="EMBL" id="USJ28400.1"/>
    </source>
</evidence>
<dbReference type="Proteomes" id="UP001055460">
    <property type="component" value="Plasmid pB"/>
</dbReference>
<organism evidence="1 2">
    <name type="scientific">Ensifer adhaerens</name>
    <name type="common">Sinorhizobium morelense</name>
    <dbReference type="NCBI Taxonomy" id="106592"/>
    <lineage>
        <taxon>Bacteria</taxon>
        <taxon>Pseudomonadati</taxon>
        <taxon>Pseudomonadota</taxon>
        <taxon>Alphaproteobacteria</taxon>
        <taxon>Hyphomicrobiales</taxon>
        <taxon>Rhizobiaceae</taxon>
        <taxon>Sinorhizobium/Ensifer group</taxon>
        <taxon>Ensifer</taxon>
    </lineage>
</organism>
<sequence>MLYALGAFSGGVALWVENGKLICEYNLIEIERTRLESSDPLPNGKINIEFETRKAGRNHDAPLDVVIRVDGKEIAKGRVPRSAPLAFSANDAFDVGRDSYTPVSLAYLDCKLEDRI</sequence>
<reference evidence="1" key="1">
    <citation type="submission" date="2022-06" db="EMBL/GenBank/DDBJ databases">
        <title>Physiological and biochemical characterization and genomic elucidation of a strain of the genus Ensifer adhaerens M8 that combines arsenic oxidation and chromium reduction.</title>
        <authorList>
            <person name="Li X."/>
            <person name="Yu c."/>
        </authorList>
    </citation>
    <scope>NUCLEOTIDE SEQUENCE</scope>
    <source>
        <strain evidence="1">M8</strain>
        <plasmid evidence="1">pB</plasmid>
    </source>
</reference>
<keyword evidence="1" id="KW-0614">Plasmid</keyword>
<proteinExistence type="predicted"/>
<name>A0A9Q8YHW6_ENSAD</name>
<geneLocation type="plasmid" evidence="1 2">
    <name>pB</name>
</geneLocation>
<accession>A0A9Q8YHW6</accession>
<protein>
    <submittedName>
        <fullName evidence="1">Uncharacterized protein</fullName>
    </submittedName>
</protein>
<dbReference type="EMBL" id="CP098809">
    <property type="protein sequence ID" value="USJ28400.1"/>
    <property type="molecule type" value="Genomic_DNA"/>
</dbReference>